<evidence type="ECO:0000313" key="2">
    <source>
        <dbReference type="EnsemblProtists" id="EOD12587"/>
    </source>
</evidence>
<reference evidence="2" key="2">
    <citation type="submission" date="2024-10" db="UniProtKB">
        <authorList>
            <consortium name="EnsemblProtists"/>
        </authorList>
    </citation>
    <scope>IDENTIFICATION</scope>
</reference>
<name>A0A0D3IMV2_EMIH1</name>
<organism evidence="2 3">
    <name type="scientific">Emiliania huxleyi (strain CCMP1516)</name>
    <dbReference type="NCBI Taxonomy" id="280463"/>
    <lineage>
        <taxon>Eukaryota</taxon>
        <taxon>Haptista</taxon>
        <taxon>Haptophyta</taxon>
        <taxon>Prymnesiophyceae</taxon>
        <taxon>Isochrysidales</taxon>
        <taxon>Noelaerhabdaceae</taxon>
        <taxon>Emiliania</taxon>
    </lineage>
</organism>
<dbReference type="EnsemblProtists" id="EOD12587">
    <property type="protein sequence ID" value="EOD12587"/>
    <property type="gene ID" value="EMIHUDRAFT_437272"/>
</dbReference>
<feature type="signal peptide" evidence="1">
    <location>
        <begin position="1"/>
        <end position="22"/>
    </location>
</feature>
<dbReference type="KEGG" id="ehx:EMIHUDRAFT_437272"/>
<keyword evidence="3" id="KW-1185">Reference proteome</keyword>
<sequence length="412" mass="45540">MHAAPLRLLALLASWTLSGSTAADVRIETADRTTGARQRPTDASMPRLAPALRRPDNAQFVRVRDAINLALANLSRREQRRLLARLACSHAAFRDRQLFAACKDMLHQPKDTRWRTLLNHVLNESSISQRPRKGCTSNLPGTTPVCRKQKVMLLHFSKASGSAVCRLAQAAGCTTWASDGNCGRRQREYADGPWWIPVSHAQSAWERSRFAYPDAIARMGSGRSNCSERLARAPQFHAVESTLPGGVPCPGFFTLAMLRPPLERMVSHSFELARWGLVRPRKQGFCSNYSHMRRLAPAVYDNYYHRVLLGERVLGLPPGAITSAHLAEAKRVLSSLQLVLLSNDASTPATLQRATGIANFTACRDTTRPAPCAMSDEDSERARRDNAHDLALYAYAERLAAQHVAKWGAGMG</sequence>
<dbReference type="AlphaFoldDB" id="A0A0D3IMV2"/>
<reference evidence="3" key="1">
    <citation type="journal article" date="2013" name="Nature">
        <title>Pan genome of the phytoplankton Emiliania underpins its global distribution.</title>
        <authorList>
            <person name="Read B.A."/>
            <person name="Kegel J."/>
            <person name="Klute M.J."/>
            <person name="Kuo A."/>
            <person name="Lefebvre S.C."/>
            <person name="Maumus F."/>
            <person name="Mayer C."/>
            <person name="Miller J."/>
            <person name="Monier A."/>
            <person name="Salamov A."/>
            <person name="Young J."/>
            <person name="Aguilar M."/>
            <person name="Claverie J.M."/>
            <person name="Frickenhaus S."/>
            <person name="Gonzalez K."/>
            <person name="Herman E.K."/>
            <person name="Lin Y.C."/>
            <person name="Napier J."/>
            <person name="Ogata H."/>
            <person name="Sarno A.F."/>
            <person name="Shmutz J."/>
            <person name="Schroeder D."/>
            <person name="de Vargas C."/>
            <person name="Verret F."/>
            <person name="von Dassow P."/>
            <person name="Valentin K."/>
            <person name="Van de Peer Y."/>
            <person name="Wheeler G."/>
            <person name="Dacks J.B."/>
            <person name="Delwiche C.F."/>
            <person name="Dyhrman S.T."/>
            <person name="Glockner G."/>
            <person name="John U."/>
            <person name="Richards T."/>
            <person name="Worden A.Z."/>
            <person name="Zhang X."/>
            <person name="Grigoriev I.V."/>
            <person name="Allen A.E."/>
            <person name="Bidle K."/>
            <person name="Borodovsky M."/>
            <person name="Bowler C."/>
            <person name="Brownlee C."/>
            <person name="Cock J.M."/>
            <person name="Elias M."/>
            <person name="Gladyshev V.N."/>
            <person name="Groth M."/>
            <person name="Guda C."/>
            <person name="Hadaegh A."/>
            <person name="Iglesias-Rodriguez M.D."/>
            <person name="Jenkins J."/>
            <person name="Jones B.M."/>
            <person name="Lawson T."/>
            <person name="Leese F."/>
            <person name="Lindquist E."/>
            <person name="Lobanov A."/>
            <person name="Lomsadze A."/>
            <person name="Malik S.B."/>
            <person name="Marsh M.E."/>
            <person name="Mackinder L."/>
            <person name="Mock T."/>
            <person name="Mueller-Roeber B."/>
            <person name="Pagarete A."/>
            <person name="Parker M."/>
            <person name="Probert I."/>
            <person name="Quesneville H."/>
            <person name="Raines C."/>
            <person name="Rensing S.A."/>
            <person name="Riano-Pachon D.M."/>
            <person name="Richier S."/>
            <person name="Rokitta S."/>
            <person name="Shiraiwa Y."/>
            <person name="Soanes D.M."/>
            <person name="van der Giezen M."/>
            <person name="Wahlund T.M."/>
            <person name="Williams B."/>
            <person name="Wilson W."/>
            <person name="Wolfe G."/>
            <person name="Wurch L.L."/>
        </authorList>
    </citation>
    <scope>NUCLEOTIDE SEQUENCE</scope>
</reference>
<feature type="chain" id="PRO_5044053605" description="Sulfotransferase domain-containing protein" evidence="1">
    <location>
        <begin position="23"/>
        <end position="412"/>
    </location>
</feature>
<protein>
    <recommendedName>
        <fullName evidence="4">Sulfotransferase domain-containing protein</fullName>
    </recommendedName>
</protein>
<evidence type="ECO:0000256" key="1">
    <source>
        <dbReference type="SAM" id="SignalP"/>
    </source>
</evidence>
<dbReference type="eggNOG" id="ENOG502SW47">
    <property type="taxonomic scope" value="Eukaryota"/>
</dbReference>
<dbReference type="GeneID" id="17258790"/>
<accession>A0A0D3IMV2</accession>
<proteinExistence type="predicted"/>
<dbReference type="GeneID" id="17261413"/>
<dbReference type="EnsemblProtists" id="EOD15257">
    <property type="protein sequence ID" value="EOD15257"/>
    <property type="gene ID" value="EMIHUDRAFT_445593"/>
</dbReference>
<dbReference type="BRENDA" id="2.3.1.51">
    <property type="organism ID" value="2068"/>
</dbReference>
<keyword evidence="1" id="KW-0732">Signal</keyword>
<dbReference type="RefSeq" id="XP_005767686.1">
    <property type="nucleotide sequence ID" value="XM_005767629.1"/>
</dbReference>
<evidence type="ECO:0008006" key="4">
    <source>
        <dbReference type="Google" id="ProtNLM"/>
    </source>
</evidence>
<dbReference type="PaxDb" id="2903-EOD12587"/>
<dbReference type="KEGG" id="ehx:EMIHUDRAFT_445593"/>
<dbReference type="Proteomes" id="UP000013827">
    <property type="component" value="Unassembled WGS sequence"/>
</dbReference>
<dbReference type="HOGENOM" id="CLU_668065_0_0_1"/>
<evidence type="ECO:0000313" key="3">
    <source>
        <dbReference type="Proteomes" id="UP000013827"/>
    </source>
</evidence>
<dbReference type="RefSeq" id="XP_005765016.1">
    <property type="nucleotide sequence ID" value="XM_005764959.1"/>
</dbReference>